<dbReference type="Pfam" id="PF19842">
    <property type="entry name" value="YqeC"/>
    <property type="match status" value="1"/>
</dbReference>
<dbReference type="InterPro" id="IPR036565">
    <property type="entry name" value="Mur-like_cat_sf"/>
</dbReference>
<dbReference type="AlphaFoldDB" id="A0A1Y4MLF6"/>
<dbReference type="Proteomes" id="UP000196386">
    <property type="component" value="Unassembled WGS sequence"/>
</dbReference>
<protein>
    <recommendedName>
        <fullName evidence="3">Selenium-dependent hydroxylase accessory protein YqeC</fullName>
    </recommendedName>
</protein>
<comment type="caution">
    <text evidence="1">The sequence shown here is derived from an EMBL/GenBank/DDBJ whole genome shotgun (WGS) entry which is preliminary data.</text>
</comment>
<name>A0A1Y4MLF6_9FIRM</name>
<proteinExistence type="predicted"/>
<dbReference type="EMBL" id="NFKP01000004">
    <property type="protein sequence ID" value="OUP70459.1"/>
    <property type="molecule type" value="Genomic_DNA"/>
</dbReference>
<reference evidence="2" key="1">
    <citation type="submission" date="2017-04" db="EMBL/GenBank/DDBJ databases">
        <title>Function of individual gut microbiota members based on whole genome sequencing of pure cultures obtained from chicken caecum.</title>
        <authorList>
            <person name="Medvecky M."/>
            <person name="Cejkova D."/>
            <person name="Polansky O."/>
            <person name="Karasova D."/>
            <person name="Kubasova T."/>
            <person name="Cizek A."/>
            <person name="Rychlik I."/>
        </authorList>
    </citation>
    <scope>NUCLEOTIDE SEQUENCE [LARGE SCALE GENOMIC DNA]</scope>
    <source>
        <strain evidence="2">An175</strain>
    </source>
</reference>
<evidence type="ECO:0008006" key="3">
    <source>
        <dbReference type="Google" id="ProtNLM"/>
    </source>
</evidence>
<gene>
    <name evidence="1" type="ORF">B5F11_05495</name>
</gene>
<evidence type="ECO:0000313" key="2">
    <source>
        <dbReference type="Proteomes" id="UP000196386"/>
    </source>
</evidence>
<dbReference type="NCBIfam" id="TIGR03172">
    <property type="entry name" value="selenium cofactor biosynthesis protein YqeC"/>
    <property type="match status" value="1"/>
</dbReference>
<dbReference type="GO" id="GO:0005524">
    <property type="term" value="F:ATP binding"/>
    <property type="evidence" value="ECO:0007669"/>
    <property type="project" value="InterPro"/>
</dbReference>
<organism evidence="1 2">
    <name type="scientific">Anaerotruncus colihominis</name>
    <dbReference type="NCBI Taxonomy" id="169435"/>
    <lineage>
        <taxon>Bacteria</taxon>
        <taxon>Bacillati</taxon>
        <taxon>Bacillota</taxon>
        <taxon>Clostridia</taxon>
        <taxon>Eubacteriales</taxon>
        <taxon>Oscillospiraceae</taxon>
        <taxon>Anaerotruncus</taxon>
    </lineage>
</organism>
<evidence type="ECO:0000313" key="1">
    <source>
        <dbReference type="EMBL" id="OUP70459.1"/>
    </source>
</evidence>
<sequence>MKPYPTFRRMRGMTVTLDEKLGLEPARDRVVSIAGAGGKTTLMFALARSRAREGYTAAVMTTTHILCPKPSETLAVVTGGPQEAARAFSQGKLVAAGSPDAECFKMTAPAGETMQYLLDHAQALIIEADGSKRLPIKFPNDTEPVLLPQTNRVVVVAGLSALGRPLGEICHRAPLACERLGLSPREPVTPPVIARLVTEGYARYRPIVLLNQADTPERLRAGEETAALLRGAFERVCVMSLLQEGYLKC</sequence>
<accession>A0A1Y4MLF6</accession>
<dbReference type="SUPFAM" id="SSF53623">
    <property type="entry name" value="MurD-like peptide ligases, catalytic domain"/>
    <property type="match status" value="1"/>
</dbReference>
<dbReference type="InterPro" id="IPR017587">
    <property type="entry name" value="YqeC"/>
</dbReference>